<organism evidence="1 2">
    <name type="scientific">Lepraria neglecta</name>
    <dbReference type="NCBI Taxonomy" id="209136"/>
    <lineage>
        <taxon>Eukaryota</taxon>
        <taxon>Fungi</taxon>
        <taxon>Dikarya</taxon>
        <taxon>Ascomycota</taxon>
        <taxon>Pezizomycotina</taxon>
        <taxon>Lecanoromycetes</taxon>
        <taxon>OSLEUM clade</taxon>
        <taxon>Lecanoromycetidae</taxon>
        <taxon>Lecanorales</taxon>
        <taxon>Lecanorineae</taxon>
        <taxon>Stereocaulaceae</taxon>
        <taxon>Lepraria</taxon>
    </lineage>
</organism>
<protein>
    <submittedName>
        <fullName evidence="1">Uncharacterized protein</fullName>
    </submittedName>
</protein>
<dbReference type="AlphaFoldDB" id="A0AAD9ZHC5"/>
<dbReference type="Proteomes" id="UP001276659">
    <property type="component" value="Unassembled WGS sequence"/>
</dbReference>
<proteinExistence type="predicted"/>
<accession>A0AAD9ZHC5</accession>
<reference evidence="1" key="1">
    <citation type="submission" date="2022-11" db="EMBL/GenBank/DDBJ databases">
        <title>Chromosomal genome sequence assembly and mating type (MAT) locus characterization of the leprose asexual lichenized fungus Lepraria neglecta (Nyl.) Erichsen.</title>
        <authorList>
            <person name="Allen J.L."/>
            <person name="Pfeffer B."/>
        </authorList>
    </citation>
    <scope>NUCLEOTIDE SEQUENCE</scope>
    <source>
        <strain evidence="1">Allen 5258</strain>
    </source>
</reference>
<name>A0AAD9ZHC5_9LECA</name>
<gene>
    <name evidence="1" type="ORF">OEA41_000521</name>
</gene>
<sequence>MYVPSTRNVYVSTHSSPQSLVNVFAPGQENINDAKRVPTPPRSGLEHQAQQNSYPVAVVGSPHRVDTAMNLCVPEDVASAEAADIFPDVNISDVPDMSFIDWVKTGELGDIFQASEKDLGYYGTEMAHTSDEVFIQDGTTQLSREDSAHLSDTYWDAIIDWSQTARSSIRGSGDIIESPDTTALSPLTIISRAADAPRNPLIDEVREQADQLHGLPYQSASVIPRYLNKIIFQGANPEAVIPPLSFLESQILVPQDSSLSGIVFSSRSSFGDVVSIVGSEWLEFQIGDVLCGSHEESLKAIRQHQAARKATVSGERIDSSTKELSEVVEAPGARIRPKEAGLSASDLQPNVTSHIVFQTTTGRLMVNHGEISTPFTRAHYGVGLQMISVSFTPRARERTIGVFVRFIKVPNASHGPPIRPYIKTFNVIPEDSEVFQLIAGDDLQGLRGLFDSGKASPFDVDSHGYSLLAVSCVYLDSRVNIHY</sequence>
<evidence type="ECO:0000313" key="1">
    <source>
        <dbReference type="EMBL" id="KAK3178386.1"/>
    </source>
</evidence>
<comment type="caution">
    <text evidence="1">The sequence shown here is derived from an EMBL/GenBank/DDBJ whole genome shotgun (WGS) entry which is preliminary data.</text>
</comment>
<evidence type="ECO:0000313" key="2">
    <source>
        <dbReference type="Proteomes" id="UP001276659"/>
    </source>
</evidence>
<dbReference type="EMBL" id="JASNWA010000003">
    <property type="protein sequence ID" value="KAK3178386.1"/>
    <property type="molecule type" value="Genomic_DNA"/>
</dbReference>
<keyword evidence="2" id="KW-1185">Reference proteome</keyword>